<dbReference type="InterPro" id="IPR050680">
    <property type="entry name" value="YpeA/RimI_acetyltransf"/>
</dbReference>
<dbReference type="RefSeq" id="WP_010008621.1">
    <property type="nucleotide sequence ID" value="NZ_JAGYGP010000001.1"/>
</dbReference>
<keyword evidence="2" id="KW-0012">Acyltransferase</keyword>
<reference evidence="4 5" key="1">
    <citation type="journal article" date="2019" name="Appl. Microbiol. Biotechnol.">
        <title>Uncovering carbohydrate metabolism through a genotype-phenotype association study of 56 lactic acid bacteria genomes.</title>
        <authorList>
            <person name="Buron-Moles G."/>
            <person name="Chailyan A."/>
            <person name="Dolejs I."/>
            <person name="Forster J."/>
            <person name="Miks M.H."/>
        </authorList>
    </citation>
    <scope>NUCLEOTIDE SEQUENCE [LARGE SCALE GENOMIC DNA]</scope>
    <source>
        <strain evidence="4 5">ATCC 700006</strain>
    </source>
</reference>
<dbReference type="Pfam" id="PF00583">
    <property type="entry name" value="Acetyltransf_1"/>
    <property type="match status" value="1"/>
</dbReference>
<dbReference type="CDD" id="cd04301">
    <property type="entry name" value="NAT_SF"/>
    <property type="match status" value="1"/>
</dbReference>
<comment type="caution">
    <text evidence="4">The sequence shown here is derived from an EMBL/GenBank/DDBJ whole genome shotgun (WGS) entry which is preliminary data.</text>
</comment>
<dbReference type="InterPro" id="IPR016181">
    <property type="entry name" value="Acyl_CoA_acyltransferase"/>
</dbReference>
<accession>A0A4R5N7C2</accession>
<evidence type="ECO:0000313" key="5">
    <source>
        <dbReference type="Proteomes" id="UP000295681"/>
    </source>
</evidence>
<dbReference type="PROSITE" id="PS51186">
    <property type="entry name" value="GNAT"/>
    <property type="match status" value="1"/>
</dbReference>
<evidence type="ECO:0000313" key="4">
    <source>
        <dbReference type="EMBL" id="TDG67725.1"/>
    </source>
</evidence>
<dbReference type="EMBL" id="PUFI01000015">
    <property type="protein sequence ID" value="TDG67725.1"/>
    <property type="molecule type" value="Genomic_DNA"/>
</dbReference>
<evidence type="ECO:0000256" key="2">
    <source>
        <dbReference type="ARBA" id="ARBA00023315"/>
    </source>
</evidence>
<dbReference type="AlphaFoldDB" id="A0A4R5N7C2"/>
<keyword evidence="5" id="KW-1185">Reference proteome</keyword>
<keyword evidence="1" id="KW-0808">Transferase</keyword>
<dbReference type="SUPFAM" id="SSF55729">
    <property type="entry name" value="Acyl-CoA N-acyltransferases (Nat)"/>
    <property type="match status" value="1"/>
</dbReference>
<gene>
    <name evidence="4" type="ORF">C5L23_001524</name>
</gene>
<protein>
    <recommendedName>
        <fullName evidence="3">N-acetyltransferase domain-containing protein</fullName>
    </recommendedName>
</protein>
<dbReference type="STRING" id="907931.GCA_000165675_00146"/>
<name>A0A4R5N7C2_9LACO</name>
<feature type="domain" description="N-acetyltransferase" evidence="3">
    <location>
        <begin position="11"/>
        <end position="163"/>
    </location>
</feature>
<proteinExistence type="predicted"/>
<evidence type="ECO:0000256" key="1">
    <source>
        <dbReference type="ARBA" id="ARBA00022679"/>
    </source>
</evidence>
<dbReference type="InterPro" id="IPR000182">
    <property type="entry name" value="GNAT_dom"/>
</dbReference>
<dbReference type="GO" id="GO:0016747">
    <property type="term" value="F:acyltransferase activity, transferring groups other than amino-acyl groups"/>
    <property type="evidence" value="ECO:0007669"/>
    <property type="project" value="InterPro"/>
</dbReference>
<dbReference type="Proteomes" id="UP000295681">
    <property type="component" value="Unassembled WGS sequence"/>
</dbReference>
<sequence>MIFDETQPIEFYIEQATLALAPQWQKLIAKLMTESNTFYVAGVRDGENEAQLVDDGPAVTLLMMAEQGTQSQPVGMGSIENGELGIAVLHEYSGLGLGQLMVGSLLDWARENDVHYIWLDVQIDNAAAIHIYEKLHFNKAGRQQSFVMPDGQQVILQRMELKL</sequence>
<dbReference type="Gene3D" id="3.40.630.30">
    <property type="match status" value="1"/>
</dbReference>
<evidence type="ECO:0000259" key="3">
    <source>
        <dbReference type="PROSITE" id="PS51186"/>
    </source>
</evidence>
<dbReference type="PANTHER" id="PTHR43420">
    <property type="entry name" value="ACETYLTRANSFERASE"/>
    <property type="match status" value="1"/>
</dbReference>
<organism evidence="4 5">
    <name type="scientific">Leuconostoc fallax</name>
    <dbReference type="NCBI Taxonomy" id="1251"/>
    <lineage>
        <taxon>Bacteria</taxon>
        <taxon>Bacillati</taxon>
        <taxon>Bacillota</taxon>
        <taxon>Bacilli</taxon>
        <taxon>Lactobacillales</taxon>
        <taxon>Lactobacillaceae</taxon>
        <taxon>Leuconostoc</taxon>
    </lineage>
</organism>
<dbReference type="PANTHER" id="PTHR43420:SF12">
    <property type="entry name" value="N-ACETYLTRANSFERASE DOMAIN-CONTAINING PROTEIN"/>
    <property type="match status" value="1"/>
</dbReference>